<dbReference type="PROSITE" id="PS50093">
    <property type="entry name" value="PKD"/>
    <property type="match status" value="1"/>
</dbReference>
<dbReference type="Gene3D" id="2.70.50.50">
    <property type="entry name" value="chitin-binding protein cbp21"/>
    <property type="match status" value="1"/>
</dbReference>
<dbReference type="AlphaFoldDB" id="A0A504JR40"/>
<dbReference type="NCBIfam" id="TIGR04183">
    <property type="entry name" value="Por_Secre_tail"/>
    <property type="match status" value="1"/>
</dbReference>
<dbReference type="Pfam" id="PF18962">
    <property type="entry name" value="Por_Secre_tail"/>
    <property type="match status" value="1"/>
</dbReference>
<dbReference type="SUPFAM" id="SSF49299">
    <property type="entry name" value="PKD domain"/>
    <property type="match status" value="1"/>
</dbReference>
<dbReference type="Pfam" id="PF03067">
    <property type="entry name" value="LPMO_10"/>
    <property type="match status" value="1"/>
</dbReference>
<dbReference type="InterPro" id="IPR051024">
    <property type="entry name" value="GlcNAc_Chitin_IntDeg"/>
</dbReference>
<dbReference type="SMART" id="SM00089">
    <property type="entry name" value="PKD"/>
    <property type="match status" value="1"/>
</dbReference>
<dbReference type="InterPro" id="IPR026444">
    <property type="entry name" value="Secre_tail"/>
</dbReference>
<accession>A0A504JR40</accession>
<dbReference type="Pfam" id="PF18911">
    <property type="entry name" value="PKD_4"/>
    <property type="match status" value="1"/>
</dbReference>
<protein>
    <submittedName>
        <fullName evidence="3">T9SS type A sorting domain-containing protein</fullName>
    </submittedName>
</protein>
<dbReference type="InterPro" id="IPR035986">
    <property type="entry name" value="PKD_dom_sf"/>
</dbReference>
<dbReference type="PANTHER" id="PTHR34823">
    <property type="entry name" value="GLCNAC-BINDING PROTEIN A"/>
    <property type="match status" value="1"/>
</dbReference>
<dbReference type="OrthoDB" id="9770043at2"/>
<dbReference type="InterPro" id="IPR022409">
    <property type="entry name" value="PKD/Chitinase_dom"/>
</dbReference>
<dbReference type="InterPro" id="IPR013783">
    <property type="entry name" value="Ig-like_fold"/>
</dbReference>
<sequence length="541" mass="59394">MKTRKLTREHCFGIGILIKSNLIQALVCLIFLLAPCQSILTHGTVTNPPSRVWICFQEDPQSPDSPACEAAIIGWGTQAFYDWNEVARMDAGGMHTTIIQDGNLASAGRPDKFGGLDQVRDDWVTTQVTPGPYTVTWTNSTPHQTLYYDVYITKADWTPDQPLTWDSLELLKRTGPRPAAATDNIDVILPPRKGKHVIYSIWQRSLTPEAFYSTSDVDFGSDPVPNRPPDAKFSFDNGRCGGSNVTFSAADSFDPDGDDLTYIWDFGDGTTAEGIEVSHTYSGLENATVTLTVSDAEFSSGIVETISLLVDPDCKEIPCPFDTPISSILPSINSSYDHIFVLGDGPDLNTITNLTINWDSVHNGLYQLSVSTNNGFPSWWVNLLENTTHTFNESNPQITLTNTGFAGLDGSYSVTIDAGNFVMVSQTEGFTIYCSTSSTPPDCDTEKSSAKSIEKHSPAKEVDFTMYPNPAINNIFLESQINFKNNRVIISDLNGRAIKSFTVKENTKKLNIDLSGLEAGLYLVKVESPLGTDHTSKFLIQ</sequence>
<dbReference type="RefSeq" id="WP_140588698.1">
    <property type="nucleotide sequence ID" value="NZ_VFWZ01000001.1"/>
</dbReference>
<name>A0A504JR40_9FLAO</name>
<dbReference type="Proteomes" id="UP000315540">
    <property type="component" value="Unassembled WGS sequence"/>
</dbReference>
<gene>
    <name evidence="3" type="ORF">FHK87_00940</name>
</gene>
<dbReference type="SUPFAM" id="SSF81296">
    <property type="entry name" value="E set domains"/>
    <property type="match status" value="1"/>
</dbReference>
<dbReference type="PANTHER" id="PTHR34823:SF1">
    <property type="entry name" value="CHITIN-BINDING TYPE-4 DOMAIN-CONTAINING PROTEIN"/>
    <property type="match status" value="1"/>
</dbReference>
<dbReference type="EMBL" id="VFWZ01000001">
    <property type="protein sequence ID" value="TPN88810.1"/>
    <property type="molecule type" value="Genomic_DNA"/>
</dbReference>
<reference evidence="3 4" key="1">
    <citation type="submission" date="2019-06" db="EMBL/GenBank/DDBJ databases">
        <authorList>
            <person name="Meng X."/>
        </authorList>
    </citation>
    <scope>NUCLEOTIDE SEQUENCE [LARGE SCALE GENOMIC DNA]</scope>
    <source>
        <strain evidence="3 4">M625</strain>
    </source>
</reference>
<dbReference type="CDD" id="cd00146">
    <property type="entry name" value="PKD"/>
    <property type="match status" value="1"/>
</dbReference>
<dbReference type="Gene3D" id="2.60.40.10">
    <property type="entry name" value="Immunoglobulins"/>
    <property type="match status" value="1"/>
</dbReference>
<evidence type="ECO:0000259" key="2">
    <source>
        <dbReference type="PROSITE" id="PS50093"/>
    </source>
</evidence>
<dbReference type="InterPro" id="IPR014756">
    <property type="entry name" value="Ig_E-set"/>
</dbReference>
<organism evidence="3 4">
    <name type="scientific">Aquimarina algicola</name>
    <dbReference type="NCBI Taxonomy" id="2589995"/>
    <lineage>
        <taxon>Bacteria</taxon>
        <taxon>Pseudomonadati</taxon>
        <taxon>Bacteroidota</taxon>
        <taxon>Flavobacteriia</taxon>
        <taxon>Flavobacteriales</taxon>
        <taxon>Flavobacteriaceae</taxon>
        <taxon>Aquimarina</taxon>
    </lineage>
</organism>
<comment type="caution">
    <text evidence="3">The sequence shown here is derived from an EMBL/GenBank/DDBJ whole genome shotgun (WGS) entry which is preliminary data.</text>
</comment>
<feature type="domain" description="PKD" evidence="2">
    <location>
        <begin position="228"/>
        <end position="296"/>
    </location>
</feature>
<keyword evidence="4" id="KW-1185">Reference proteome</keyword>
<dbReference type="InterPro" id="IPR000601">
    <property type="entry name" value="PKD_dom"/>
</dbReference>
<dbReference type="CDD" id="cd21177">
    <property type="entry name" value="LPMO_AA10"/>
    <property type="match status" value="1"/>
</dbReference>
<proteinExistence type="predicted"/>
<evidence type="ECO:0000313" key="3">
    <source>
        <dbReference type="EMBL" id="TPN88810.1"/>
    </source>
</evidence>
<keyword evidence="1" id="KW-0732">Signal</keyword>
<dbReference type="InterPro" id="IPR004302">
    <property type="entry name" value="Cellulose/chitin-bd_N"/>
</dbReference>
<evidence type="ECO:0000256" key="1">
    <source>
        <dbReference type="ARBA" id="ARBA00022729"/>
    </source>
</evidence>
<evidence type="ECO:0000313" key="4">
    <source>
        <dbReference type="Proteomes" id="UP000315540"/>
    </source>
</evidence>